<gene>
    <name evidence="10" type="ORF">K8V47_01365</name>
</gene>
<dbReference type="InterPro" id="IPR045023">
    <property type="entry name" value="FATA/B"/>
</dbReference>
<evidence type="ECO:0000256" key="4">
    <source>
        <dbReference type="ARBA" id="ARBA00022832"/>
    </source>
</evidence>
<dbReference type="SUPFAM" id="SSF54637">
    <property type="entry name" value="Thioesterase/thiol ester dehydrase-isomerase"/>
    <property type="match status" value="2"/>
</dbReference>
<dbReference type="Gene3D" id="3.10.129.10">
    <property type="entry name" value="Hotdog Thioesterase"/>
    <property type="match status" value="2"/>
</dbReference>
<feature type="domain" description="Acyl-ACP thioesterase-like C-terminal" evidence="9">
    <location>
        <begin position="154"/>
        <end position="224"/>
    </location>
</feature>
<accession>A0A4V1LA73</accession>
<dbReference type="InterPro" id="IPR029069">
    <property type="entry name" value="HotDog_dom_sf"/>
</dbReference>
<dbReference type="InterPro" id="IPR049427">
    <property type="entry name" value="Acyl-ACP_TE_C"/>
</dbReference>
<dbReference type="PANTHER" id="PTHR31727:SF6">
    <property type="entry name" value="OLEOYL-ACYL CARRIER PROTEIN THIOESTERASE 1, CHLOROPLASTIC"/>
    <property type="match status" value="1"/>
</dbReference>
<dbReference type="GO" id="GO:0000036">
    <property type="term" value="F:acyl carrier activity"/>
    <property type="evidence" value="ECO:0007669"/>
    <property type="project" value="TreeGrafter"/>
</dbReference>
<dbReference type="Proteomes" id="UP000711407">
    <property type="component" value="Unassembled WGS sequence"/>
</dbReference>
<keyword evidence="2" id="KW-0444">Lipid biosynthesis</keyword>
<organism evidence="10 11">
    <name type="scientific">Candidatus Amulumruptor caecigallinarius</name>
    <dbReference type="NCBI Taxonomy" id="2109911"/>
    <lineage>
        <taxon>Bacteria</taxon>
        <taxon>Pseudomonadati</taxon>
        <taxon>Bacteroidota</taxon>
        <taxon>Bacteroidia</taxon>
        <taxon>Bacteroidales</taxon>
        <taxon>Muribaculaceae</taxon>
        <taxon>Candidatus Amulumruptor</taxon>
    </lineage>
</organism>
<evidence type="ECO:0000256" key="5">
    <source>
        <dbReference type="ARBA" id="ARBA00022946"/>
    </source>
</evidence>
<evidence type="ECO:0000313" key="10">
    <source>
        <dbReference type="EMBL" id="HJE38401.1"/>
    </source>
</evidence>
<dbReference type="Pfam" id="PF01643">
    <property type="entry name" value="Acyl-ACP_TE"/>
    <property type="match status" value="1"/>
</dbReference>
<keyword evidence="4" id="KW-0276">Fatty acid metabolism</keyword>
<feature type="domain" description="Acyl-ACP thioesterase N-terminal hotdog" evidence="8">
    <location>
        <begin position="9"/>
        <end position="126"/>
    </location>
</feature>
<keyword evidence="7" id="KW-0275">Fatty acid biosynthesis</keyword>
<evidence type="ECO:0000313" key="11">
    <source>
        <dbReference type="Proteomes" id="UP000711407"/>
    </source>
</evidence>
<keyword evidence="6" id="KW-0443">Lipid metabolism</keyword>
<evidence type="ECO:0000256" key="3">
    <source>
        <dbReference type="ARBA" id="ARBA00022801"/>
    </source>
</evidence>
<comment type="caution">
    <text evidence="10">The sequence shown here is derived from an EMBL/GenBank/DDBJ whole genome shotgun (WGS) entry which is preliminary data.</text>
</comment>
<protein>
    <submittedName>
        <fullName evidence="10">Uncharacterized protein</fullName>
    </submittedName>
</protein>
<proteinExistence type="inferred from homology"/>
<dbReference type="GO" id="GO:0016297">
    <property type="term" value="F:fatty acyl-[ACP] hydrolase activity"/>
    <property type="evidence" value="ECO:0007669"/>
    <property type="project" value="InterPro"/>
</dbReference>
<keyword evidence="3" id="KW-0378">Hydrolase</keyword>
<sequence length="248" mass="28039">MATLPKFLKTDYFLTAAECNAESELALSTLVRHIIESATEHANRLNVGYSRLAETGIAWVLSRLALEMKRMPRVNERFSLETRVTAIDRHSSDRLFEITDAEGKQLGMARTVWVALDIANRKLADLSMLTELAAIAAPYSPACAPPKRLRMQKQPDTVKDLSVCYSDLDINRHLTTTRYIDFMVSAFDMEWHDRNRISRMDVVFMRETLPGASISIATTALSDREVQLDISQNGEAHVLGLFTHEPRQ</sequence>
<name>A0A4V1LA73_9BACT</name>
<evidence type="ECO:0000259" key="8">
    <source>
        <dbReference type="Pfam" id="PF01643"/>
    </source>
</evidence>
<reference evidence="10" key="2">
    <citation type="submission" date="2021-09" db="EMBL/GenBank/DDBJ databases">
        <authorList>
            <person name="Gilroy R."/>
        </authorList>
    </citation>
    <scope>NUCLEOTIDE SEQUENCE</scope>
    <source>
        <strain evidence="10">4100</strain>
    </source>
</reference>
<evidence type="ECO:0000256" key="7">
    <source>
        <dbReference type="ARBA" id="ARBA00023160"/>
    </source>
</evidence>
<dbReference type="PANTHER" id="PTHR31727">
    <property type="entry name" value="OLEOYL-ACYL CARRIER PROTEIN THIOESTERASE 1, CHLOROPLASTIC"/>
    <property type="match status" value="1"/>
</dbReference>
<keyword evidence="5" id="KW-0809">Transit peptide</keyword>
<evidence type="ECO:0000259" key="9">
    <source>
        <dbReference type="Pfam" id="PF20791"/>
    </source>
</evidence>
<reference evidence="10" key="1">
    <citation type="journal article" date="2021" name="PeerJ">
        <title>Extensive microbial diversity within the chicken gut microbiome revealed by metagenomics and culture.</title>
        <authorList>
            <person name="Gilroy R."/>
            <person name="Ravi A."/>
            <person name="Getino M."/>
            <person name="Pursley I."/>
            <person name="Horton D.L."/>
            <person name="Alikhan N.F."/>
            <person name="Baker D."/>
            <person name="Gharbi K."/>
            <person name="Hall N."/>
            <person name="Watson M."/>
            <person name="Adriaenssens E.M."/>
            <person name="Foster-Nyarko E."/>
            <person name="Jarju S."/>
            <person name="Secka A."/>
            <person name="Antonio M."/>
            <person name="Oren A."/>
            <person name="Chaudhuri R.R."/>
            <person name="La Ragione R."/>
            <person name="Hildebrand F."/>
            <person name="Pallen M.J."/>
        </authorList>
    </citation>
    <scope>NUCLEOTIDE SEQUENCE</scope>
    <source>
        <strain evidence="10">4100</strain>
    </source>
</reference>
<evidence type="ECO:0000256" key="2">
    <source>
        <dbReference type="ARBA" id="ARBA00022516"/>
    </source>
</evidence>
<dbReference type="EMBL" id="DYXT01000011">
    <property type="protein sequence ID" value="HJE38401.1"/>
    <property type="molecule type" value="Genomic_DNA"/>
</dbReference>
<comment type="similarity">
    <text evidence="1">Belongs to the acyl-ACP thioesterase family.</text>
</comment>
<evidence type="ECO:0000256" key="6">
    <source>
        <dbReference type="ARBA" id="ARBA00023098"/>
    </source>
</evidence>
<dbReference type="CDD" id="cd00586">
    <property type="entry name" value="4HBT"/>
    <property type="match status" value="1"/>
</dbReference>
<dbReference type="InterPro" id="IPR002864">
    <property type="entry name" value="Acyl-ACP_thioesterase_NHD"/>
</dbReference>
<evidence type="ECO:0000256" key="1">
    <source>
        <dbReference type="ARBA" id="ARBA00006500"/>
    </source>
</evidence>
<dbReference type="AlphaFoldDB" id="A0A4V1LA73"/>
<dbReference type="Pfam" id="PF20791">
    <property type="entry name" value="Acyl-ACP_TE_C"/>
    <property type="match status" value="1"/>
</dbReference>